<dbReference type="OrthoDB" id="673795at2759"/>
<dbReference type="InterPro" id="IPR040418">
    <property type="entry name" value="CRWN"/>
</dbReference>
<dbReference type="eggNOG" id="ENOG502QUGA">
    <property type="taxonomic scope" value="Eukaryota"/>
</dbReference>
<feature type="compositionally biased region" description="Basic and acidic residues" evidence="6">
    <location>
        <begin position="1132"/>
        <end position="1145"/>
    </location>
</feature>
<dbReference type="GO" id="GO:0005652">
    <property type="term" value="C:nuclear lamina"/>
    <property type="evidence" value="ECO:0007669"/>
    <property type="project" value="UniProtKB-SubCell"/>
</dbReference>
<accession>A0A0D2PB55</accession>
<keyword evidence="2" id="KW-0539">Nucleus</keyword>
<sequence length="1177" mass="135199">MFTPQRKVWSGWSFTPGKKADGSGSDLNSNGVSVGKGKGAAFAEPLTPNCKDVGSEDQEEGLREKVLRLENELFEYQYNMGLLLIEKKEWTSKYEELNEALIEAKDALKQEQAANLIAINDVEKREEILRKALGVEKQCVLDLEKALRDIRSENAEIKFTADAKLSEANAVIASVEEKSLEVEAKLRADDAKLAEISRKNSEIERKLQELESRENALRRERQSFISEREAHETTLSKQREDLREWEKKLQDVEERLAKGQTYVYQREERANENDSLFKQKEQHLEETQKMIDAAHKTLKEKEDDINNRLTKLTLKEKEWSVVREKLEMKEKELLIIEEKLNAREKTEIQKLLDEHNAILDETKRAFELEIDGKRKSLDLELKSKVIDVEKKEVEVKHMEEKISKREQALDKKLEKFKAKEKEFELKVKSLKEREQVIRSEEKNLEIKKKHMDADKEELLTLKAETEKLRIANEEQLSKMHEEKDRLRVSEEERSEYLRLQLELKEEIEKCRLQEELLLKEAEDLKRQKEKFEREWEELDGKKLEVEKELKNINLQKEKFEKEKLAEDERLKNEKQVAEDCIKRELEALEVAKETFAATMEHERSVVAEKAESERSQRLYDLELLKSKLESDMQDKFEEMEKEFGERKKSFEEEKERELDNINYLREVARREMEELKQERLKIEKERQEVNASKSHLEGQQIEIRKDIDDLVDLSKKLKDQREQLIKERNRFISFLEKQKSCKNCGEITSEFLLSDLKYLQEIENEGVPLLPSLADNYTSGNIFGNFVASERQMMSPSVASGSPISAGTMSWLRKCTSKIFKFSPAKNIEPHALKKLNVGPSLSSQQVNMKGMSTTENEPELTSVAATESLEIDRFQSDTSTRDVEAGQDLSVDNQNNMDCKELEALEDSQNCDLNHGKQVHRRSRPRAKVRRSAKAVVNDAEAILGKALEPNELEHPNGSVDSVHANALSRGESGLADGGTSRNERKRNHAQTSQISDSKQDVSEGHSDSIAAGQRRKRHQKVVSAIPTGQKRYNLRRPKNGVTVAKTTSDMNRETEGAKDAVDQVNYSSMPASETGDASENSGAHFLQQGETGPDTKDGNAGATKTFDANMALSEEVNGTPQGVGEYGDGNDYHSESHSEGHKDEDEDETDEEEENNLEHPSEVSIGKKLWSFLTT</sequence>
<evidence type="ECO:0000256" key="2">
    <source>
        <dbReference type="ARBA" id="ARBA00023242"/>
    </source>
</evidence>
<reference evidence="8" key="3">
    <citation type="submission" date="2020-04" db="EMBL/GenBank/DDBJ databases">
        <authorList>
            <person name="Grover C.E."/>
            <person name="Arick M.A. II"/>
            <person name="Thrash A."/>
            <person name="Conover J.L."/>
            <person name="Sanders W.S."/>
            <person name="Peterson D.G."/>
            <person name="Scheffler J.A."/>
            <person name="Scheffler B.E."/>
            <person name="Wendel J.F."/>
        </authorList>
    </citation>
    <scope>NUCLEOTIDE SEQUENCE</scope>
    <source>
        <strain evidence="8">8</strain>
        <tissue evidence="8">Leaf</tissue>
    </source>
</reference>
<feature type="compositionally biased region" description="Acidic residues" evidence="6">
    <location>
        <begin position="1146"/>
        <end position="1157"/>
    </location>
</feature>
<dbReference type="KEGG" id="gra:105803539"/>
<feature type="coiled-coil region" evidence="5">
    <location>
        <begin position="472"/>
        <end position="569"/>
    </location>
</feature>
<reference evidence="7 9" key="1">
    <citation type="journal article" date="2012" name="Nature">
        <title>Repeated polyploidization of Gossypium genomes and the evolution of spinnable cotton fibres.</title>
        <authorList>
            <person name="Paterson A.H."/>
            <person name="Wendel J.F."/>
            <person name="Gundlach H."/>
            <person name="Guo H."/>
            <person name="Jenkins J."/>
            <person name="Jin D."/>
            <person name="Llewellyn D."/>
            <person name="Showmaker K.C."/>
            <person name="Shu S."/>
            <person name="Udall J."/>
            <person name="Yoo M.J."/>
            <person name="Byers R."/>
            <person name="Chen W."/>
            <person name="Doron-Faigenboim A."/>
            <person name="Duke M.V."/>
            <person name="Gong L."/>
            <person name="Grimwood J."/>
            <person name="Grover C."/>
            <person name="Grupp K."/>
            <person name="Hu G."/>
            <person name="Lee T.H."/>
            <person name="Li J."/>
            <person name="Lin L."/>
            <person name="Liu T."/>
            <person name="Marler B.S."/>
            <person name="Page J.T."/>
            <person name="Roberts A.W."/>
            <person name="Romanel E."/>
            <person name="Sanders W.S."/>
            <person name="Szadkowski E."/>
            <person name="Tan X."/>
            <person name="Tang H."/>
            <person name="Xu C."/>
            <person name="Wang J."/>
            <person name="Wang Z."/>
            <person name="Zhang D."/>
            <person name="Zhang L."/>
            <person name="Ashrafi H."/>
            <person name="Bedon F."/>
            <person name="Bowers J.E."/>
            <person name="Brubaker C.L."/>
            <person name="Chee P.W."/>
            <person name="Das S."/>
            <person name="Gingle A.R."/>
            <person name="Haigler C.H."/>
            <person name="Harker D."/>
            <person name="Hoffmann L.V."/>
            <person name="Hovav R."/>
            <person name="Jones D.C."/>
            <person name="Lemke C."/>
            <person name="Mansoor S."/>
            <person name="ur Rahman M."/>
            <person name="Rainville L.N."/>
            <person name="Rambani A."/>
            <person name="Reddy U.K."/>
            <person name="Rong J.K."/>
            <person name="Saranga Y."/>
            <person name="Scheffler B.E."/>
            <person name="Scheffler J.A."/>
            <person name="Stelly D.M."/>
            <person name="Triplett B.A."/>
            <person name="Van Deynze A."/>
            <person name="Vaslin M.F."/>
            <person name="Waghmare V.N."/>
            <person name="Walford S.A."/>
            <person name="Wright R.J."/>
            <person name="Zaki E.A."/>
            <person name="Zhang T."/>
            <person name="Dennis E.S."/>
            <person name="Mayer K.F."/>
            <person name="Peterson D.G."/>
            <person name="Rokhsar D.S."/>
            <person name="Wang X."/>
            <person name="Schmutz J."/>
        </authorList>
    </citation>
    <scope>NUCLEOTIDE SEQUENCE [LARGE SCALE GENOMIC DNA]</scope>
</reference>
<feature type="compositionally biased region" description="Basic and acidic residues" evidence="6">
    <location>
        <begin position="1052"/>
        <end position="1063"/>
    </location>
</feature>
<dbReference type="Gramene" id="KJB42987">
    <property type="protein sequence ID" value="KJB42987"/>
    <property type="gene ID" value="B456_007G178500"/>
</dbReference>
<dbReference type="EMBL" id="CM001746">
    <property type="protein sequence ID" value="KJB42987.1"/>
    <property type="molecule type" value="Genomic_DNA"/>
</dbReference>
<dbReference type="Proteomes" id="UP000032304">
    <property type="component" value="Chromosome 7"/>
</dbReference>
<keyword evidence="1 5" id="KW-0175">Coiled coil</keyword>
<feature type="coiled-coil region" evidence="5">
    <location>
        <begin position="87"/>
        <end position="114"/>
    </location>
</feature>
<dbReference type="AlphaFoldDB" id="A0A0D2PB55"/>
<feature type="region of interest" description="Disordered" evidence="6">
    <location>
        <begin position="971"/>
        <end position="1177"/>
    </location>
</feature>
<evidence type="ECO:0000256" key="4">
    <source>
        <dbReference type="ARBA" id="ARBA00024208"/>
    </source>
</evidence>
<evidence type="ECO:0000256" key="5">
    <source>
        <dbReference type="SAM" id="Coils"/>
    </source>
</evidence>
<feature type="coiled-coil region" evidence="5">
    <location>
        <begin position="193"/>
        <end position="304"/>
    </location>
</feature>
<feature type="compositionally biased region" description="Polar residues" evidence="6">
    <location>
        <begin position="1066"/>
        <end position="1083"/>
    </location>
</feature>
<keyword evidence="9" id="KW-1185">Reference proteome</keyword>
<evidence type="ECO:0000313" key="9">
    <source>
        <dbReference type="Proteomes" id="UP000032304"/>
    </source>
</evidence>
<dbReference type="Proteomes" id="UP000593578">
    <property type="component" value="Unassembled WGS sequence"/>
</dbReference>
<evidence type="ECO:0000313" key="8">
    <source>
        <dbReference type="EMBL" id="MBA0590255.1"/>
    </source>
</evidence>
<evidence type="ECO:0000256" key="1">
    <source>
        <dbReference type="ARBA" id="ARBA00023054"/>
    </source>
</evidence>
<comment type="similarity">
    <text evidence="4">Belongs to the CRWN family.</text>
</comment>
<name>A0A0D2PB55_GOSRA</name>
<reference evidence="8 10" key="2">
    <citation type="journal article" date="2019" name="Genome Biol. Evol.">
        <title>Insights into the evolution of the New World diploid cottons (Gossypium, subgenus Houzingenia) based on genome sequencing.</title>
        <authorList>
            <person name="Grover C.E."/>
            <person name="Arick M.A. 2nd"/>
            <person name="Thrash A."/>
            <person name="Conover J.L."/>
            <person name="Sanders W.S."/>
            <person name="Peterson D.G."/>
            <person name="Frelichowski J.E."/>
            <person name="Scheffler J.A."/>
            <person name="Scheffler B.E."/>
            <person name="Wendel J.F."/>
        </authorList>
    </citation>
    <scope>NUCLEOTIDE SEQUENCE [LARGE SCALE GENOMIC DNA]</scope>
    <source>
        <strain evidence="8">8</strain>
        <tissue evidence="8">Leaf</tissue>
    </source>
</reference>
<feature type="region of interest" description="Disordered" evidence="6">
    <location>
        <begin position="1"/>
        <end position="58"/>
    </location>
</feature>
<feature type="region of interest" description="Disordered" evidence="6">
    <location>
        <begin position="912"/>
        <end position="937"/>
    </location>
</feature>
<feature type="compositionally biased region" description="Basic and acidic residues" evidence="6">
    <location>
        <begin position="999"/>
        <end position="1008"/>
    </location>
</feature>
<feature type="coiled-coil region" evidence="5">
    <location>
        <begin position="388"/>
        <end position="447"/>
    </location>
</feature>
<dbReference type="PANTHER" id="PTHR31908">
    <property type="entry name" value="PROTEIN CROWDED NUCLEI 4"/>
    <property type="match status" value="1"/>
</dbReference>
<gene>
    <name evidence="7" type="ORF">B456_007G178500</name>
    <name evidence="8" type="ORF">Gorai_018968</name>
</gene>
<evidence type="ECO:0000313" key="10">
    <source>
        <dbReference type="Proteomes" id="UP000593578"/>
    </source>
</evidence>
<dbReference type="EMBL" id="JABEZZ010000007">
    <property type="protein sequence ID" value="MBA0590255.1"/>
    <property type="molecule type" value="Genomic_DNA"/>
</dbReference>
<dbReference type="GO" id="GO:0006997">
    <property type="term" value="P:nucleus organization"/>
    <property type="evidence" value="ECO:0007669"/>
    <property type="project" value="InterPro"/>
</dbReference>
<evidence type="ECO:0000313" key="7">
    <source>
        <dbReference type="EMBL" id="KJB42987.1"/>
    </source>
</evidence>
<feature type="compositionally biased region" description="Basic residues" evidence="6">
    <location>
        <begin position="918"/>
        <end position="934"/>
    </location>
</feature>
<evidence type="ECO:0000256" key="3">
    <source>
        <dbReference type="ARBA" id="ARBA00024186"/>
    </source>
</evidence>
<proteinExistence type="inferred from homology"/>
<dbReference type="PANTHER" id="PTHR31908:SF11">
    <property type="entry name" value="PROTEIN CROWDED NUCLEI 1"/>
    <property type="match status" value="1"/>
</dbReference>
<dbReference type="STRING" id="29730.A0A0D2PB55"/>
<feature type="coiled-coil region" evidence="5">
    <location>
        <begin position="651"/>
        <end position="730"/>
    </location>
</feature>
<protein>
    <submittedName>
        <fullName evidence="7">Uncharacterized protein</fullName>
    </submittedName>
</protein>
<dbReference type="SUPFAM" id="SSF57997">
    <property type="entry name" value="Tropomyosin"/>
    <property type="match status" value="1"/>
</dbReference>
<evidence type="ECO:0000256" key="6">
    <source>
        <dbReference type="SAM" id="MobiDB-lite"/>
    </source>
</evidence>
<organism evidence="7 9">
    <name type="scientific">Gossypium raimondii</name>
    <name type="common">Peruvian cotton</name>
    <name type="synonym">Gossypium klotzschianum subsp. raimondii</name>
    <dbReference type="NCBI Taxonomy" id="29730"/>
    <lineage>
        <taxon>Eukaryota</taxon>
        <taxon>Viridiplantae</taxon>
        <taxon>Streptophyta</taxon>
        <taxon>Embryophyta</taxon>
        <taxon>Tracheophyta</taxon>
        <taxon>Spermatophyta</taxon>
        <taxon>Magnoliopsida</taxon>
        <taxon>eudicotyledons</taxon>
        <taxon>Gunneridae</taxon>
        <taxon>Pentapetalae</taxon>
        <taxon>rosids</taxon>
        <taxon>malvids</taxon>
        <taxon>Malvales</taxon>
        <taxon>Malvaceae</taxon>
        <taxon>Malvoideae</taxon>
        <taxon>Gossypium</taxon>
    </lineage>
</organism>
<comment type="subcellular location">
    <subcellularLocation>
        <location evidence="3">Nucleus lamina</location>
    </subcellularLocation>
</comment>